<keyword evidence="12 13" id="KW-0472">Membrane</keyword>
<evidence type="ECO:0000256" key="2">
    <source>
        <dbReference type="ARBA" id="ARBA00004141"/>
    </source>
</evidence>
<dbReference type="GO" id="GO:0005524">
    <property type="term" value="F:ATP binding"/>
    <property type="evidence" value="ECO:0007669"/>
    <property type="project" value="UniProtKB-KW"/>
</dbReference>
<evidence type="ECO:0000256" key="13">
    <source>
        <dbReference type="SAM" id="Phobius"/>
    </source>
</evidence>
<comment type="caution">
    <text evidence="17">The sequence shown here is derived from an EMBL/GenBank/DDBJ whole genome shotgun (WGS) entry which is preliminary data.</text>
</comment>
<dbReference type="InterPro" id="IPR003661">
    <property type="entry name" value="HisK_dim/P_dom"/>
</dbReference>
<evidence type="ECO:0000256" key="6">
    <source>
        <dbReference type="ARBA" id="ARBA00022692"/>
    </source>
</evidence>
<feature type="transmembrane region" description="Helical" evidence="13">
    <location>
        <begin position="12"/>
        <end position="34"/>
    </location>
</feature>
<dbReference type="Pfam" id="PF02518">
    <property type="entry name" value="HATPase_c"/>
    <property type="match status" value="1"/>
</dbReference>
<protein>
    <recommendedName>
        <fullName evidence="3">histidine kinase</fullName>
        <ecNumber evidence="3">2.7.13.3</ecNumber>
    </recommendedName>
</protein>
<dbReference type="PROSITE" id="PS50112">
    <property type="entry name" value="PAS"/>
    <property type="match status" value="1"/>
</dbReference>
<dbReference type="SMART" id="SM00388">
    <property type="entry name" value="HisKA"/>
    <property type="match status" value="1"/>
</dbReference>
<evidence type="ECO:0000256" key="8">
    <source>
        <dbReference type="ARBA" id="ARBA00022777"/>
    </source>
</evidence>
<evidence type="ECO:0000256" key="5">
    <source>
        <dbReference type="ARBA" id="ARBA00022679"/>
    </source>
</evidence>
<evidence type="ECO:0000256" key="9">
    <source>
        <dbReference type="ARBA" id="ARBA00022840"/>
    </source>
</evidence>
<dbReference type="SMART" id="SM00091">
    <property type="entry name" value="PAS"/>
    <property type="match status" value="1"/>
</dbReference>
<dbReference type="Gene3D" id="3.30.565.10">
    <property type="entry name" value="Histidine kinase-like ATPase, C-terminal domain"/>
    <property type="match status" value="1"/>
</dbReference>
<evidence type="ECO:0000256" key="12">
    <source>
        <dbReference type="ARBA" id="ARBA00023136"/>
    </source>
</evidence>
<dbReference type="GO" id="GO:0030295">
    <property type="term" value="F:protein kinase activator activity"/>
    <property type="evidence" value="ECO:0007669"/>
    <property type="project" value="TreeGrafter"/>
</dbReference>
<accession>A0A7W8D6A2</accession>
<dbReference type="GO" id="GO:0000156">
    <property type="term" value="F:phosphorelay response regulator activity"/>
    <property type="evidence" value="ECO:0007669"/>
    <property type="project" value="TreeGrafter"/>
</dbReference>
<dbReference type="GO" id="GO:0000155">
    <property type="term" value="F:phosphorelay sensor kinase activity"/>
    <property type="evidence" value="ECO:0007669"/>
    <property type="project" value="InterPro"/>
</dbReference>
<evidence type="ECO:0000256" key="7">
    <source>
        <dbReference type="ARBA" id="ARBA00022741"/>
    </source>
</evidence>
<feature type="transmembrane region" description="Helical" evidence="13">
    <location>
        <begin position="89"/>
        <end position="112"/>
    </location>
</feature>
<dbReference type="Pfam" id="PF08448">
    <property type="entry name" value="PAS_4"/>
    <property type="match status" value="1"/>
</dbReference>
<dbReference type="InterPro" id="IPR013656">
    <property type="entry name" value="PAS_4"/>
</dbReference>
<dbReference type="PRINTS" id="PR00344">
    <property type="entry name" value="BCTRLSENSOR"/>
</dbReference>
<dbReference type="GO" id="GO:0007234">
    <property type="term" value="P:osmosensory signaling via phosphorelay pathway"/>
    <property type="evidence" value="ECO:0007669"/>
    <property type="project" value="TreeGrafter"/>
</dbReference>
<dbReference type="CDD" id="cd06225">
    <property type="entry name" value="HAMP"/>
    <property type="match status" value="1"/>
</dbReference>
<dbReference type="InterPro" id="IPR003594">
    <property type="entry name" value="HATPase_dom"/>
</dbReference>
<dbReference type="GO" id="GO:0016020">
    <property type="term" value="C:membrane"/>
    <property type="evidence" value="ECO:0007669"/>
    <property type="project" value="UniProtKB-SubCell"/>
</dbReference>
<name>A0A7W8D6A2_9GAMM</name>
<keyword evidence="6 13" id="KW-0812">Transmembrane</keyword>
<dbReference type="InterPro" id="IPR050351">
    <property type="entry name" value="BphY/WalK/GraS-like"/>
</dbReference>
<dbReference type="Pfam" id="PF00672">
    <property type="entry name" value="HAMP"/>
    <property type="match status" value="1"/>
</dbReference>
<dbReference type="SUPFAM" id="SSF47384">
    <property type="entry name" value="Homodimeric domain of signal transducing histidine kinase"/>
    <property type="match status" value="1"/>
</dbReference>
<feature type="domain" description="HAMP" evidence="16">
    <location>
        <begin position="303"/>
        <end position="355"/>
    </location>
</feature>
<dbReference type="Proteomes" id="UP000521199">
    <property type="component" value="Unassembled WGS sequence"/>
</dbReference>
<evidence type="ECO:0000313" key="17">
    <source>
        <dbReference type="EMBL" id="MBB5207482.1"/>
    </source>
</evidence>
<dbReference type="SMART" id="SM00304">
    <property type="entry name" value="HAMP"/>
    <property type="match status" value="1"/>
</dbReference>
<dbReference type="PANTHER" id="PTHR42878">
    <property type="entry name" value="TWO-COMPONENT HISTIDINE KINASE"/>
    <property type="match status" value="1"/>
</dbReference>
<evidence type="ECO:0000256" key="3">
    <source>
        <dbReference type="ARBA" id="ARBA00012438"/>
    </source>
</evidence>
<dbReference type="Gene3D" id="6.10.340.10">
    <property type="match status" value="1"/>
</dbReference>
<evidence type="ECO:0000259" key="15">
    <source>
        <dbReference type="PROSITE" id="PS50112"/>
    </source>
</evidence>
<dbReference type="InterPro" id="IPR005467">
    <property type="entry name" value="His_kinase_dom"/>
</dbReference>
<dbReference type="InterPro" id="IPR000014">
    <property type="entry name" value="PAS"/>
</dbReference>
<feature type="domain" description="PAS" evidence="15">
    <location>
        <begin position="367"/>
        <end position="439"/>
    </location>
</feature>
<evidence type="ECO:0000256" key="1">
    <source>
        <dbReference type="ARBA" id="ARBA00000085"/>
    </source>
</evidence>
<keyword evidence="5" id="KW-0808">Transferase</keyword>
<dbReference type="AlphaFoldDB" id="A0A7W8D6A2"/>
<evidence type="ECO:0000256" key="10">
    <source>
        <dbReference type="ARBA" id="ARBA00022989"/>
    </source>
</evidence>
<dbReference type="InterPro" id="IPR036890">
    <property type="entry name" value="HATPase_C_sf"/>
</dbReference>
<feature type="domain" description="Histidine kinase" evidence="14">
    <location>
        <begin position="494"/>
        <end position="709"/>
    </location>
</feature>
<comment type="catalytic activity">
    <reaction evidence="1">
        <text>ATP + protein L-histidine = ADP + protein N-phospho-L-histidine.</text>
        <dbReference type="EC" id="2.7.13.3"/>
    </reaction>
</comment>
<dbReference type="Gene3D" id="3.30.450.20">
    <property type="entry name" value="PAS domain"/>
    <property type="match status" value="1"/>
</dbReference>
<feature type="transmembrane region" description="Helical" evidence="13">
    <location>
        <begin position="46"/>
        <end position="69"/>
    </location>
</feature>
<dbReference type="InterPro" id="IPR003660">
    <property type="entry name" value="HAMP_dom"/>
</dbReference>
<reference evidence="17 18" key="1">
    <citation type="submission" date="2020-08" db="EMBL/GenBank/DDBJ databases">
        <title>Genomic Encyclopedia of Type Strains, Phase IV (KMG-IV): sequencing the most valuable type-strain genomes for metagenomic binning, comparative biology and taxonomic classification.</title>
        <authorList>
            <person name="Goeker M."/>
        </authorList>
    </citation>
    <scope>NUCLEOTIDE SEQUENCE [LARGE SCALE GENOMIC DNA]</scope>
    <source>
        <strain evidence="17 18">DSM 24163</strain>
    </source>
</reference>
<dbReference type="SMART" id="SM00387">
    <property type="entry name" value="HATPase_c"/>
    <property type="match status" value="1"/>
</dbReference>
<keyword evidence="4" id="KW-0597">Phosphoprotein</keyword>
<dbReference type="PIRSF" id="PIRSF037532">
    <property type="entry name" value="STHK_NtrY"/>
    <property type="match status" value="1"/>
</dbReference>
<keyword evidence="9" id="KW-0067">ATP-binding</keyword>
<dbReference type="CDD" id="cd00082">
    <property type="entry name" value="HisKA"/>
    <property type="match status" value="1"/>
</dbReference>
<keyword evidence="18" id="KW-1185">Reference proteome</keyword>
<dbReference type="InterPro" id="IPR004358">
    <property type="entry name" value="Sig_transdc_His_kin-like_C"/>
</dbReference>
<dbReference type="EMBL" id="JACHHP010000002">
    <property type="protein sequence ID" value="MBB5207482.1"/>
    <property type="molecule type" value="Genomic_DNA"/>
</dbReference>
<dbReference type="PROSITE" id="PS50885">
    <property type="entry name" value="HAMP"/>
    <property type="match status" value="1"/>
</dbReference>
<gene>
    <name evidence="17" type="ORF">HNQ52_001011</name>
</gene>
<comment type="subcellular location">
    <subcellularLocation>
        <location evidence="2">Membrane</location>
        <topology evidence="2">Multi-pass membrane protein</topology>
    </subcellularLocation>
</comment>
<keyword evidence="8 17" id="KW-0418">Kinase</keyword>
<evidence type="ECO:0000256" key="4">
    <source>
        <dbReference type="ARBA" id="ARBA00022553"/>
    </source>
</evidence>
<evidence type="ECO:0000313" key="18">
    <source>
        <dbReference type="Proteomes" id="UP000521199"/>
    </source>
</evidence>
<dbReference type="InterPro" id="IPR035965">
    <property type="entry name" value="PAS-like_dom_sf"/>
</dbReference>
<dbReference type="SUPFAM" id="SSF55785">
    <property type="entry name" value="PYP-like sensor domain (PAS domain)"/>
    <property type="match status" value="1"/>
</dbReference>
<proteinExistence type="predicted"/>
<keyword evidence="7" id="KW-0547">Nucleotide-binding</keyword>
<evidence type="ECO:0000256" key="11">
    <source>
        <dbReference type="ARBA" id="ARBA00023012"/>
    </source>
</evidence>
<evidence type="ECO:0000259" key="14">
    <source>
        <dbReference type="PROSITE" id="PS50109"/>
    </source>
</evidence>
<dbReference type="Pfam" id="PF00512">
    <property type="entry name" value="HisKA"/>
    <property type="match status" value="1"/>
</dbReference>
<sequence>MAQHLAARVVRLVRRVIAPAALIVLLLAAMYLAADAEGLGARYAGYYPYVFVAAALALALLALAIMQRLWRLRRQLRSGTPGARLTRRLLLLLVLLSLPPLLLVYGFGVRFINVTVDSWFPANSAEALRDALALGQRYLDDRVAMASERIADLAQEIDPSVTDLQLDDALDRSAALQLTVFGADGRVRALAAAEPALLEPAPPDDDVRLELANRGVYAAAETAAGGMRIRVLQRLDDDAMLQALFPLPGDAAAQALRVESAVYAQERALFLRESLKLAFTLILTFVLLLSLLAAVLVAFGLARRLVSPIGRLAAATRHVAEGRYDAQLPEGQDDELGFLVQSFNRMTRELDLASARARSSAEETERQRAFLETVLAHLSSGVVVVDGELQLRSANAAARTLLGLDADRALGFPLAQLRRLQPHVGGLVDPLLQRLREGGREWRDEVALDIDGERRVLLLRGARLPDAGAVAVFDDTTVIDRARRDAAWAEVARRLAHEIKNPLTPIQLAAERLRRRVLPKLDAEDADILDRATHTIVAQVDALKTMVNGFGDYARPPTLQLAPLDLNAIAGEVLDLYEHDGRLRLLRQFDPGLPRVTADQGRIRQVLHNLVKNAIEAAASRTLATIALSTRRIDDGGRGYVELAVSDDGPGLPDGFDAGWFEPYRSTKARGSGLGLAIVAKIAQEHGGRLDASSRPEGGARFALRLPLA</sequence>
<dbReference type="SUPFAM" id="SSF55874">
    <property type="entry name" value="ATPase domain of HSP90 chaperone/DNA topoisomerase II/histidine kinase"/>
    <property type="match status" value="1"/>
</dbReference>
<feature type="transmembrane region" description="Helical" evidence="13">
    <location>
        <begin position="277"/>
        <end position="302"/>
    </location>
</feature>
<evidence type="ECO:0000259" key="16">
    <source>
        <dbReference type="PROSITE" id="PS50885"/>
    </source>
</evidence>
<keyword evidence="10 13" id="KW-1133">Transmembrane helix</keyword>
<dbReference type="PANTHER" id="PTHR42878:SF7">
    <property type="entry name" value="SENSOR HISTIDINE KINASE GLRK"/>
    <property type="match status" value="1"/>
</dbReference>
<dbReference type="Gene3D" id="1.10.287.130">
    <property type="match status" value="1"/>
</dbReference>
<dbReference type="InterPro" id="IPR036097">
    <property type="entry name" value="HisK_dim/P_sf"/>
</dbReference>
<dbReference type="InterPro" id="IPR017232">
    <property type="entry name" value="NtrY"/>
</dbReference>
<dbReference type="RefSeq" id="WP_183960036.1">
    <property type="nucleotide sequence ID" value="NZ_JACHHP010000002.1"/>
</dbReference>
<keyword evidence="11" id="KW-0902">Two-component regulatory system</keyword>
<dbReference type="CDD" id="cd00130">
    <property type="entry name" value="PAS"/>
    <property type="match status" value="1"/>
</dbReference>
<organism evidence="17 18">
    <name type="scientific">Chiayiivirga flava</name>
    <dbReference type="NCBI Taxonomy" id="659595"/>
    <lineage>
        <taxon>Bacteria</taxon>
        <taxon>Pseudomonadati</taxon>
        <taxon>Pseudomonadota</taxon>
        <taxon>Gammaproteobacteria</taxon>
        <taxon>Lysobacterales</taxon>
        <taxon>Lysobacteraceae</taxon>
        <taxon>Chiayiivirga</taxon>
    </lineage>
</organism>
<dbReference type="PROSITE" id="PS50109">
    <property type="entry name" value="HIS_KIN"/>
    <property type="match status" value="1"/>
</dbReference>
<dbReference type="EC" id="2.7.13.3" evidence="3"/>
<dbReference type="SUPFAM" id="SSF158472">
    <property type="entry name" value="HAMP domain-like"/>
    <property type="match status" value="1"/>
</dbReference>